<dbReference type="Pfam" id="PF05699">
    <property type="entry name" value="Dimer_Tnp_hAT"/>
    <property type="match status" value="1"/>
</dbReference>
<organism evidence="7 8">
    <name type="scientific">Rotaria magnacalcarata</name>
    <dbReference type="NCBI Taxonomy" id="392030"/>
    <lineage>
        <taxon>Eukaryota</taxon>
        <taxon>Metazoa</taxon>
        <taxon>Spiralia</taxon>
        <taxon>Gnathifera</taxon>
        <taxon>Rotifera</taxon>
        <taxon>Eurotatoria</taxon>
        <taxon>Bdelloidea</taxon>
        <taxon>Philodinida</taxon>
        <taxon>Philodinidae</taxon>
        <taxon>Rotaria</taxon>
    </lineage>
</organism>
<dbReference type="InterPro" id="IPR052035">
    <property type="entry name" value="ZnF_BED_domain_contain"/>
</dbReference>
<dbReference type="EMBL" id="CAJNRE010002437">
    <property type="protein sequence ID" value="CAF1977205.1"/>
    <property type="molecule type" value="Genomic_DNA"/>
</dbReference>
<dbReference type="InterPro" id="IPR012337">
    <property type="entry name" value="RNaseH-like_sf"/>
</dbReference>
<dbReference type="Proteomes" id="UP000663824">
    <property type="component" value="Unassembled WGS sequence"/>
</dbReference>
<dbReference type="PANTHER" id="PTHR46481">
    <property type="entry name" value="ZINC FINGER BED DOMAIN-CONTAINING PROTEIN 4"/>
    <property type="match status" value="1"/>
</dbReference>
<proteinExistence type="predicted"/>
<evidence type="ECO:0000256" key="2">
    <source>
        <dbReference type="ARBA" id="ARBA00022723"/>
    </source>
</evidence>
<name>A0A816MAJ8_9BILA</name>
<evidence type="ECO:0000256" key="1">
    <source>
        <dbReference type="ARBA" id="ARBA00004123"/>
    </source>
</evidence>
<keyword evidence="3" id="KW-0863">Zinc-finger</keyword>
<accession>A0A816MAJ8</accession>
<dbReference type="PANTHER" id="PTHR46481:SF10">
    <property type="entry name" value="ZINC FINGER BED DOMAIN-CONTAINING PROTEIN 39"/>
    <property type="match status" value="1"/>
</dbReference>
<gene>
    <name evidence="7" type="ORF">MBJ925_LOCUS7092</name>
</gene>
<dbReference type="GO" id="GO:0046983">
    <property type="term" value="F:protein dimerization activity"/>
    <property type="evidence" value="ECO:0007669"/>
    <property type="project" value="InterPro"/>
</dbReference>
<keyword evidence="2" id="KW-0479">Metal-binding</keyword>
<evidence type="ECO:0000313" key="7">
    <source>
        <dbReference type="EMBL" id="CAF1977205.1"/>
    </source>
</evidence>
<dbReference type="GO" id="GO:0008270">
    <property type="term" value="F:zinc ion binding"/>
    <property type="evidence" value="ECO:0007669"/>
    <property type="project" value="UniProtKB-KW"/>
</dbReference>
<evidence type="ECO:0000259" key="6">
    <source>
        <dbReference type="Pfam" id="PF05699"/>
    </source>
</evidence>
<sequence>MASDTAETETSLQGSIIVVSDTASSTDESPATKSLEKTARDQFYTDIKMTNETKSWEATCKICKSKIRGTKGVTSNYNRHAKDFHPSEYESWQEQLQSISLTVELQKSIVENLIIELGLPLSLIERSGFITFMSNVDPKFSTISRRTLTRTILPDLYTKMLHGLKAFCSMATFISLTLDLWTDRRQRVFFALTGFITFMSNVDPKFSTISRRTVTRTILPDLYTKMLHGLKSFCSMATFISLTLDLWTDRRQRVFFALTGHSIINSEFKSYVLSFQPIYGKHRAPVLLDTYEACISSFSIRGKLVRLITDSASNNIAAFSGLIIPGFECYFQRDDDDELYSDWYNDSEQTESDDAKIDNNVPLDVQDVVKQFLDSIAIDDESFRLPCYAHSIQLVINDGLKGSTCAQPSLEKISKIAKLSHSSIAVAERLENIQVCVPNANKTRWNSQYDMVVTVIGIQPSALNDILIQTQHRELCLKSLDYQMLNEFVSLLTLFAEATTTTQAQKTPSVSIVAPSILAIYQDLLLERANVKHASSLCECLLESLLSRFGGMLEQMLLVIDISEKKKKKNFYDLFKDPVFLVAPFLDGRFRLNWISSLSLLEQVQEELSSKIQQLVLEQCILIEQVNAPLGTTENDNPILSPTAQTQPLSASAATSPITPKRKYLFTNIVKETKKPKSDPFSYIKDEIFKYLNDENADDMVLLKPSNIYPTLSKLAMKFLSIPATSAPVERVFSQSGFLFRQHRASMTRTTLQQLTMLKCNCGLY</sequence>
<feature type="domain" description="HAT C-terminal dimerisation" evidence="6">
    <location>
        <begin position="706"/>
        <end position="759"/>
    </location>
</feature>
<evidence type="ECO:0000256" key="3">
    <source>
        <dbReference type="ARBA" id="ARBA00022771"/>
    </source>
</evidence>
<dbReference type="SMART" id="SM00614">
    <property type="entry name" value="ZnF_BED"/>
    <property type="match status" value="1"/>
</dbReference>
<evidence type="ECO:0000256" key="5">
    <source>
        <dbReference type="ARBA" id="ARBA00023242"/>
    </source>
</evidence>
<dbReference type="AlphaFoldDB" id="A0A816MAJ8"/>
<comment type="caution">
    <text evidence="7">The sequence shown here is derived from an EMBL/GenBank/DDBJ whole genome shotgun (WGS) entry which is preliminary data.</text>
</comment>
<reference evidence="7" key="1">
    <citation type="submission" date="2021-02" db="EMBL/GenBank/DDBJ databases">
        <authorList>
            <person name="Nowell W R."/>
        </authorList>
    </citation>
    <scope>NUCLEOTIDE SEQUENCE</scope>
</reference>
<protein>
    <recommendedName>
        <fullName evidence="6">HAT C-terminal dimerisation domain-containing protein</fullName>
    </recommendedName>
</protein>
<comment type="subcellular location">
    <subcellularLocation>
        <location evidence="1">Nucleus</location>
    </subcellularLocation>
</comment>
<keyword evidence="4" id="KW-0862">Zinc</keyword>
<dbReference type="GO" id="GO:0005634">
    <property type="term" value="C:nucleus"/>
    <property type="evidence" value="ECO:0007669"/>
    <property type="project" value="UniProtKB-SubCell"/>
</dbReference>
<evidence type="ECO:0000256" key="4">
    <source>
        <dbReference type="ARBA" id="ARBA00022833"/>
    </source>
</evidence>
<dbReference type="SUPFAM" id="SSF53098">
    <property type="entry name" value="Ribonuclease H-like"/>
    <property type="match status" value="1"/>
</dbReference>
<keyword evidence="5" id="KW-0539">Nucleus</keyword>
<dbReference type="InterPro" id="IPR008906">
    <property type="entry name" value="HATC_C_dom"/>
</dbReference>
<evidence type="ECO:0000313" key="8">
    <source>
        <dbReference type="Proteomes" id="UP000663824"/>
    </source>
</evidence>